<gene>
    <name evidence="1" type="ORF">K469DRAFT_193687</name>
</gene>
<dbReference type="OrthoDB" id="3799443at2759"/>
<dbReference type="AlphaFoldDB" id="A0A6A6ESS1"/>
<sequence>MVGDEAVVGLLMTNNASRAAHFQFVALPRHNTTLSSIANDSCPVRQLPPGRKRTAYLWQCCQCGLSGISIQTQSCPECQQARCASCQTTKVRVRAPRIPGWSMPGVRGDTGTTCGPV</sequence>
<reference evidence="1" key="1">
    <citation type="journal article" date="2020" name="Stud. Mycol.">
        <title>101 Dothideomycetes genomes: a test case for predicting lifestyles and emergence of pathogens.</title>
        <authorList>
            <person name="Haridas S."/>
            <person name="Albert R."/>
            <person name="Binder M."/>
            <person name="Bloem J."/>
            <person name="Labutti K."/>
            <person name="Salamov A."/>
            <person name="Andreopoulos B."/>
            <person name="Baker S."/>
            <person name="Barry K."/>
            <person name="Bills G."/>
            <person name="Bluhm B."/>
            <person name="Cannon C."/>
            <person name="Castanera R."/>
            <person name="Culley D."/>
            <person name="Daum C."/>
            <person name="Ezra D."/>
            <person name="Gonzalez J."/>
            <person name="Henrissat B."/>
            <person name="Kuo A."/>
            <person name="Liang C."/>
            <person name="Lipzen A."/>
            <person name="Lutzoni F."/>
            <person name="Magnuson J."/>
            <person name="Mondo S."/>
            <person name="Nolan M."/>
            <person name="Ohm R."/>
            <person name="Pangilinan J."/>
            <person name="Park H.-J."/>
            <person name="Ramirez L."/>
            <person name="Alfaro M."/>
            <person name="Sun H."/>
            <person name="Tritt A."/>
            <person name="Yoshinaga Y."/>
            <person name="Zwiers L.-H."/>
            <person name="Turgeon B."/>
            <person name="Goodwin S."/>
            <person name="Spatafora J."/>
            <person name="Crous P."/>
            <person name="Grigoriev I."/>
        </authorList>
    </citation>
    <scope>NUCLEOTIDE SEQUENCE</scope>
    <source>
        <strain evidence="1">CBS 207.26</strain>
    </source>
</reference>
<protein>
    <submittedName>
        <fullName evidence="1">Uncharacterized protein</fullName>
    </submittedName>
</protein>
<dbReference type="Proteomes" id="UP000800200">
    <property type="component" value="Unassembled WGS sequence"/>
</dbReference>
<evidence type="ECO:0000313" key="1">
    <source>
        <dbReference type="EMBL" id="KAF2194235.1"/>
    </source>
</evidence>
<name>A0A6A6ESS1_9PEZI</name>
<evidence type="ECO:0000313" key="2">
    <source>
        <dbReference type="Proteomes" id="UP000800200"/>
    </source>
</evidence>
<organism evidence="1 2">
    <name type="scientific">Zopfia rhizophila CBS 207.26</name>
    <dbReference type="NCBI Taxonomy" id="1314779"/>
    <lineage>
        <taxon>Eukaryota</taxon>
        <taxon>Fungi</taxon>
        <taxon>Dikarya</taxon>
        <taxon>Ascomycota</taxon>
        <taxon>Pezizomycotina</taxon>
        <taxon>Dothideomycetes</taxon>
        <taxon>Dothideomycetes incertae sedis</taxon>
        <taxon>Zopfiaceae</taxon>
        <taxon>Zopfia</taxon>
    </lineage>
</organism>
<dbReference type="EMBL" id="ML994612">
    <property type="protein sequence ID" value="KAF2194235.1"/>
    <property type="molecule type" value="Genomic_DNA"/>
</dbReference>
<keyword evidence="2" id="KW-1185">Reference proteome</keyword>
<proteinExistence type="predicted"/>
<accession>A0A6A6ESS1</accession>